<evidence type="ECO:0000256" key="2">
    <source>
        <dbReference type="SAM" id="SignalP"/>
    </source>
</evidence>
<evidence type="ECO:0000256" key="1">
    <source>
        <dbReference type="SAM" id="MobiDB-lite"/>
    </source>
</evidence>
<comment type="caution">
    <text evidence="3">The sequence shown here is derived from an EMBL/GenBank/DDBJ whole genome shotgun (WGS) entry which is preliminary data.</text>
</comment>
<dbReference type="RefSeq" id="WP_141849221.1">
    <property type="nucleotide sequence ID" value="NZ_BAAAPR010000007.1"/>
</dbReference>
<organism evidence="3 4">
    <name type="scientific">Lapillicoccus jejuensis</name>
    <dbReference type="NCBI Taxonomy" id="402171"/>
    <lineage>
        <taxon>Bacteria</taxon>
        <taxon>Bacillati</taxon>
        <taxon>Actinomycetota</taxon>
        <taxon>Actinomycetes</taxon>
        <taxon>Micrococcales</taxon>
        <taxon>Intrasporangiaceae</taxon>
        <taxon>Lapillicoccus</taxon>
    </lineage>
</organism>
<feature type="compositionally biased region" description="Low complexity" evidence="1">
    <location>
        <begin position="64"/>
        <end position="80"/>
    </location>
</feature>
<dbReference type="AlphaFoldDB" id="A0A542E3K8"/>
<accession>A0A542E3K8</accession>
<gene>
    <name evidence="3" type="ORF">FB458_3048</name>
</gene>
<reference evidence="3 4" key="1">
    <citation type="submission" date="2019-06" db="EMBL/GenBank/DDBJ databases">
        <title>Sequencing the genomes of 1000 actinobacteria strains.</title>
        <authorList>
            <person name="Klenk H.-P."/>
        </authorList>
    </citation>
    <scope>NUCLEOTIDE SEQUENCE [LARGE SCALE GENOMIC DNA]</scope>
    <source>
        <strain evidence="3 4">DSM 18607</strain>
    </source>
</reference>
<feature type="region of interest" description="Disordered" evidence="1">
    <location>
        <begin position="49"/>
        <end position="80"/>
    </location>
</feature>
<evidence type="ECO:0000313" key="4">
    <source>
        <dbReference type="Proteomes" id="UP000317893"/>
    </source>
</evidence>
<dbReference type="EMBL" id="VFMN01000001">
    <property type="protein sequence ID" value="TQJ09932.1"/>
    <property type="molecule type" value="Genomic_DNA"/>
</dbReference>
<keyword evidence="2" id="KW-0732">Signal</keyword>
<feature type="chain" id="PRO_5021871131" evidence="2">
    <location>
        <begin position="23"/>
        <end position="356"/>
    </location>
</feature>
<dbReference type="OrthoDB" id="495539at2"/>
<sequence>MTHRRPRAAAIVLAVLLPLALAGCTVIDGSSGDATPYASPARVIPLEPDATAVDPTDPLPAPTPSTSSPTPSDASTLPPAVTLATGPTAAFVTPTGDITCVMTRGSGPSATVRCDVRDATYDAPGRPSDCHGDWGPTVELGESAGFVCVFDSINGLAAFPQRRPPSWMLGPYDAVVTADGTQQAVLGDGHSLAMGTVRCTSEGSGVRCLDTATGAAVVLSRSAATFTQATRSAPGSNAARLPGGFVGSRVGIGGTMDVLADGEISVRYRTEWCDNARPPCDEVYSDIIAPGASIVLQATRGSGGTTPPRLEAVVVTSNEQDFPPGTQVELALDTATGTVSTPFGPYCPASGKECQG</sequence>
<dbReference type="PROSITE" id="PS51257">
    <property type="entry name" value="PROKAR_LIPOPROTEIN"/>
    <property type="match status" value="1"/>
</dbReference>
<name>A0A542E3K8_9MICO</name>
<evidence type="ECO:0000313" key="3">
    <source>
        <dbReference type="EMBL" id="TQJ09932.1"/>
    </source>
</evidence>
<feature type="signal peptide" evidence="2">
    <location>
        <begin position="1"/>
        <end position="22"/>
    </location>
</feature>
<dbReference type="Proteomes" id="UP000317893">
    <property type="component" value="Unassembled WGS sequence"/>
</dbReference>
<proteinExistence type="predicted"/>
<protein>
    <submittedName>
        <fullName evidence="3">Uncharacterized protein</fullName>
    </submittedName>
</protein>
<keyword evidence="4" id="KW-1185">Reference proteome</keyword>